<feature type="binding site" evidence="4">
    <location>
        <position position="214"/>
    </location>
    <ligand>
        <name>Mg(2+)</name>
        <dbReference type="ChEBI" id="CHEBI:18420"/>
    </ligand>
</feature>
<evidence type="ECO:0000313" key="7">
    <source>
        <dbReference type="EMBL" id="XCM38427.1"/>
    </source>
</evidence>
<feature type="domain" description="Mandelate racemase/muconate lactonizing enzyme C-terminal" evidence="6">
    <location>
        <begin position="130"/>
        <end position="235"/>
    </location>
</feature>
<evidence type="ECO:0000256" key="4">
    <source>
        <dbReference type="HAMAP-Rule" id="MF_00470"/>
    </source>
</evidence>
<dbReference type="GO" id="GO:0009234">
    <property type="term" value="P:menaquinone biosynthetic process"/>
    <property type="evidence" value="ECO:0007669"/>
    <property type="project" value="UniProtKB-UniRule"/>
</dbReference>
<dbReference type="SUPFAM" id="SSF54826">
    <property type="entry name" value="Enolase N-terminal domain-like"/>
    <property type="match status" value="1"/>
</dbReference>
<dbReference type="AlphaFoldDB" id="A0AAU8JGS4"/>
<dbReference type="NCBIfam" id="NF002739">
    <property type="entry name" value="PRK02714.1"/>
    <property type="match status" value="1"/>
</dbReference>
<dbReference type="SUPFAM" id="SSF51604">
    <property type="entry name" value="Enolase C-terminal domain-like"/>
    <property type="match status" value="1"/>
</dbReference>
<dbReference type="InterPro" id="IPR036849">
    <property type="entry name" value="Enolase-like_C_sf"/>
</dbReference>
<sequence length="334" mass="37870">MEYKFEFRPYQRQFRVPVKTSHGTWDLRKGIILRLTDEKGKEGFGEIAPVSWLGSETFEQALDFCQQLPKVITPTNIFSVPDELPACQFGIESAWETITTHALTLSGMPLEDLPDPTSEPEMCSGLLPPGQAAILACKILWKKGYRTFKWKIGVIPIQLELRILEQLVQSILEDFSADDSISLRLDANGGLTDVEASQWLHVCDRAGKIIEFLEQPLPVDQFDQMKKLSDRFSTPIALDESVVTLKQMKEVYQKGWNGIFVIKPSIAGSPSQIRQFCKSKNIDAVFSSVFETEIGREAALRLASELNTKHNRPVGFGVNHWFDDNFDVHQLWHD</sequence>
<dbReference type="InterPro" id="IPR010196">
    <property type="entry name" value="OSB_synthase_MenC1"/>
</dbReference>
<feature type="active site" description="Proton donor" evidence="4">
    <location>
        <position position="151"/>
    </location>
</feature>
<protein>
    <recommendedName>
        <fullName evidence="4 5">o-succinylbenzoate synthase</fullName>
        <shortName evidence="4">OSB synthase</shortName>
        <shortName evidence="4">OSBS</shortName>
        <ecNumber evidence="4 5">4.2.1.113</ecNumber>
    </recommendedName>
    <alternativeName>
        <fullName evidence="4">4-(2'-carboxyphenyl)-4-oxybutyric acid synthase</fullName>
    </alternativeName>
    <alternativeName>
        <fullName evidence="4">o-succinylbenzoic acid synthase</fullName>
    </alternativeName>
</protein>
<comment type="catalytic activity">
    <reaction evidence="4">
        <text>(1R,6R)-6-hydroxy-2-succinyl-cyclohexa-2,4-diene-1-carboxylate = 2-succinylbenzoate + H2O</text>
        <dbReference type="Rhea" id="RHEA:10196"/>
        <dbReference type="ChEBI" id="CHEBI:15377"/>
        <dbReference type="ChEBI" id="CHEBI:18325"/>
        <dbReference type="ChEBI" id="CHEBI:58689"/>
        <dbReference type="EC" id="4.2.1.113"/>
    </reaction>
</comment>
<evidence type="ECO:0000256" key="2">
    <source>
        <dbReference type="ARBA" id="ARBA00022842"/>
    </source>
</evidence>
<dbReference type="EMBL" id="CP159837">
    <property type="protein sequence ID" value="XCM38427.1"/>
    <property type="molecule type" value="Genomic_DNA"/>
</dbReference>
<dbReference type="Pfam" id="PF13378">
    <property type="entry name" value="MR_MLE_C"/>
    <property type="match status" value="1"/>
</dbReference>
<dbReference type="PANTHER" id="PTHR48073:SF6">
    <property type="entry name" value="PROTEIN PHYLLO, CHLOROPLASTIC-LIKE"/>
    <property type="match status" value="1"/>
</dbReference>
<comment type="pathway">
    <text evidence="4">Cofactor biosynthesis; phylloquinone biosynthesis.</text>
</comment>
<feature type="binding site" evidence="4">
    <location>
        <position position="186"/>
    </location>
    <ligand>
        <name>Mg(2+)</name>
        <dbReference type="ChEBI" id="CHEBI:18420"/>
    </ligand>
</feature>
<evidence type="ECO:0000256" key="1">
    <source>
        <dbReference type="ARBA" id="ARBA00022723"/>
    </source>
</evidence>
<feature type="active site" description="Proton acceptor" evidence="4">
    <location>
        <position position="263"/>
    </location>
</feature>
<feature type="binding site" evidence="4">
    <location>
        <position position="239"/>
    </location>
    <ligand>
        <name>Mg(2+)</name>
        <dbReference type="ChEBI" id="CHEBI:18420"/>
    </ligand>
</feature>
<evidence type="ECO:0000256" key="5">
    <source>
        <dbReference type="NCBIfam" id="TIGR01927"/>
    </source>
</evidence>
<proteinExistence type="inferred from homology"/>
<dbReference type="NCBIfam" id="TIGR01927">
    <property type="entry name" value="menC_gam_Gplu"/>
    <property type="match status" value="1"/>
</dbReference>
<gene>
    <name evidence="4" type="primary">menC</name>
    <name evidence="7" type="ORF">ABWT76_001276</name>
</gene>
<dbReference type="GO" id="GO:0042372">
    <property type="term" value="P:phylloquinone biosynthetic process"/>
    <property type="evidence" value="ECO:0007669"/>
    <property type="project" value="UniProtKB-UniRule"/>
</dbReference>
<dbReference type="PANTHER" id="PTHR48073">
    <property type="entry name" value="O-SUCCINYLBENZOATE SYNTHASE-RELATED"/>
    <property type="match status" value="1"/>
</dbReference>
<accession>A0AAU8JGS4</accession>
<keyword evidence="3 4" id="KW-0456">Lyase</keyword>
<dbReference type="SFLD" id="SFLDS00001">
    <property type="entry name" value="Enolase"/>
    <property type="match status" value="1"/>
</dbReference>
<dbReference type="SMART" id="SM00922">
    <property type="entry name" value="MR_MLE"/>
    <property type="match status" value="1"/>
</dbReference>
<dbReference type="Pfam" id="PF21508">
    <property type="entry name" value="MenC_N"/>
    <property type="match status" value="1"/>
</dbReference>
<dbReference type="InterPro" id="IPR029065">
    <property type="entry name" value="Enolase_C-like"/>
</dbReference>
<comment type="cofactor">
    <cofactor evidence="4">
        <name>a divalent metal cation</name>
        <dbReference type="ChEBI" id="CHEBI:60240"/>
    </cofactor>
</comment>
<comment type="function">
    <text evidence="4">Converts 2-succinyl-6-hydroxy-2,4-cyclohexadiene-1-carboxylate (SHCHC) to 2-succinylbenzoate (OSB).</text>
</comment>
<keyword evidence="1 4" id="KW-0479">Metal-binding</keyword>
<dbReference type="InterPro" id="IPR013342">
    <property type="entry name" value="Mandelate_racemase_C"/>
</dbReference>
<keyword evidence="2 4" id="KW-0460">Magnesium</keyword>
<evidence type="ECO:0000256" key="3">
    <source>
        <dbReference type="ARBA" id="ARBA00023239"/>
    </source>
</evidence>
<dbReference type="SFLD" id="SFLDG00180">
    <property type="entry name" value="muconate_cycloisomerase"/>
    <property type="match status" value="1"/>
</dbReference>
<dbReference type="CDD" id="cd03320">
    <property type="entry name" value="OSBS"/>
    <property type="match status" value="1"/>
</dbReference>
<dbReference type="RefSeq" id="WP_054468275.1">
    <property type="nucleotide sequence ID" value="NZ_CP159837.1"/>
</dbReference>
<dbReference type="InterPro" id="IPR029017">
    <property type="entry name" value="Enolase-like_N"/>
</dbReference>
<dbReference type="GO" id="GO:0043748">
    <property type="term" value="F:O-succinylbenzoate synthase activity"/>
    <property type="evidence" value="ECO:0007669"/>
    <property type="project" value="UniProtKB-EC"/>
</dbReference>
<dbReference type="GO" id="GO:0000287">
    <property type="term" value="F:magnesium ion binding"/>
    <property type="evidence" value="ECO:0007669"/>
    <property type="project" value="UniProtKB-UniRule"/>
</dbReference>
<dbReference type="InterPro" id="IPR041338">
    <property type="entry name" value="OSBS_N"/>
</dbReference>
<dbReference type="HAMAP" id="MF_00470">
    <property type="entry name" value="MenC_1"/>
    <property type="match status" value="1"/>
</dbReference>
<dbReference type="Gene3D" id="3.20.20.120">
    <property type="entry name" value="Enolase-like C-terminal domain"/>
    <property type="match status" value="1"/>
</dbReference>
<reference evidence="7" key="1">
    <citation type="submission" date="2024-07" db="EMBL/GenBank/DDBJ databases">
        <authorList>
            <person name="Kim Y.J."/>
            <person name="Jeong J.Y."/>
        </authorList>
    </citation>
    <scope>NUCLEOTIDE SEQUENCE</scope>
    <source>
        <strain evidence="7">GIHE-MW2</strain>
    </source>
</reference>
<dbReference type="EC" id="4.2.1.113" evidence="4 5"/>
<dbReference type="Gene3D" id="3.30.390.10">
    <property type="entry name" value="Enolase-like, N-terminal domain"/>
    <property type="match status" value="1"/>
</dbReference>
<evidence type="ECO:0000259" key="6">
    <source>
        <dbReference type="SMART" id="SM00922"/>
    </source>
</evidence>
<name>A0AAU8JGS4_9CYAN</name>
<dbReference type="SFLD" id="SFLDF00009">
    <property type="entry name" value="o-succinylbenzoate_synthase"/>
    <property type="match status" value="1"/>
</dbReference>
<organism evidence="7">
    <name type="scientific">Planktothricoides raciborskii GIHE-MW2</name>
    <dbReference type="NCBI Taxonomy" id="2792601"/>
    <lineage>
        <taxon>Bacteria</taxon>
        <taxon>Bacillati</taxon>
        <taxon>Cyanobacteriota</taxon>
        <taxon>Cyanophyceae</taxon>
        <taxon>Oscillatoriophycideae</taxon>
        <taxon>Oscillatoriales</taxon>
        <taxon>Oscillatoriaceae</taxon>
        <taxon>Planktothricoides</taxon>
    </lineage>
</organism>
<comment type="pathway">
    <text evidence="4">Quinol/quinone metabolism; 1,4-dihydroxy-2-naphthoate biosynthesis; 1,4-dihydroxy-2-naphthoate from chorismate: step 4/7.</text>
</comment>
<comment type="similarity">
    <text evidence="4">Belongs to the mandelate racemase/muconate lactonizing enzyme family. MenC type 1 subfamily.</text>
</comment>